<dbReference type="CDD" id="cd16664">
    <property type="entry name" value="RING-Ubox_PUB"/>
    <property type="match status" value="1"/>
</dbReference>
<evidence type="ECO:0000259" key="9">
    <source>
        <dbReference type="PROSITE" id="PS51698"/>
    </source>
</evidence>
<dbReference type="Gene3D" id="1.25.10.10">
    <property type="entry name" value="Leucine-rich Repeat Variant"/>
    <property type="match status" value="1"/>
</dbReference>
<dbReference type="InterPro" id="IPR011989">
    <property type="entry name" value="ARM-like"/>
</dbReference>
<evidence type="ECO:0000313" key="10">
    <source>
        <dbReference type="EMBL" id="KAI5405072.1"/>
    </source>
</evidence>
<protein>
    <recommendedName>
        <fullName evidence="8 9">U-box domain-containing protein</fullName>
        <ecNumber evidence="8">2.3.2.27</ecNumber>
    </recommendedName>
    <alternativeName>
        <fullName evidence="8">RING-type E3 ubiquitin transferase PUB</fullName>
    </alternativeName>
</protein>
<keyword evidence="4 8" id="KW-0808">Transferase</keyword>
<evidence type="ECO:0000256" key="3">
    <source>
        <dbReference type="ARBA" id="ARBA00004906"/>
    </source>
</evidence>
<accession>A0A9D4WNS5</accession>
<comment type="function">
    <text evidence="2 8">Functions as an E3 ubiquitin ligase.</text>
</comment>
<dbReference type="InterPro" id="IPR045210">
    <property type="entry name" value="RING-Ubox_PUB"/>
</dbReference>
<dbReference type="Gramene" id="PSAT_LOCUS23324_t1">
    <property type="protein sequence ID" value="CAL5204315.1"/>
    <property type="gene ID" value="PSAT_LOCUS23324"/>
</dbReference>
<dbReference type="PANTHER" id="PTHR22849">
    <property type="entry name" value="WDSAM1 PROTEIN"/>
    <property type="match status" value="1"/>
</dbReference>
<comment type="catalytic activity">
    <reaction evidence="1 8">
        <text>S-ubiquitinyl-[E2 ubiquitin-conjugating enzyme]-L-cysteine + [acceptor protein]-L-lysine = [E2 ubiquitin-conjugating enzyme]-L-cysteine + N(6)-ubiquitinyl-[acceptor protein]-L-lysine.</text>
        <dbReference type="EC" id="2.3.2.27"/>
    </reaction>
</comment>
<reference evidence="10 11" key="1">
    <citation type="journal article" date="2022" name="Nat. Genet.">
        <title>Improved pea reference genome and pan-genome highlight genomic features and evolutionary characteristics.</title>
        <authorList>
            <person name="Yang T."/>
            <person name="Liu R."/>
            <person name="Luo Y."/>
            <person name="Hu S."/>
            <person name="Wang D."/>
            <person name="Wang C."/>
            <person name="Pandey M.K."/>
            <person name="Ge S."/>
            <person name="Xu Q."/>
            <person name="Li N."/>
            <person name="Li G."/>
            <person name="Huang Y."/>
            <person name="Saxena R.K."/>
            <person name="Ji Y."/>
            <person name="Li M."/>
            <person name="Yan X."/>
            <person name="He Y."/>
            <person name="Liu Y."/>
            <person name="Wang X."/>
            <person name="Xiang C."/>
            <person name="Varshney R.K."/>
            <person name="Ding H."/>
            <person name="Gao S."/>
            <person name="Zong X."/>
        </authorList>
    </citation>
    <scope>NUCLEOTIDE SEQUENCE [LARGE SCALE GENOMIC DNA]</scope>
    <source>
        <strain evidence="10 11">cv. Zhongwan 6</strain>
    </source>
</reference>
<organism evidence="10 11">
    <name type="scientific">Pisum sativum</name>
    <name type="common">Garden pea</name>
    <name type="synonym">Lathyrus oleraceus</name>
    <dbReference type="NCBI Taxonomy" id="3888"/>
    <lineage>
        <taxon>Eukaryota</taxon>
        <taxon>Viridiplantae</taxon>
        <taxon>Streptophyta</taxon>
        <taxon>Embryophyta</taxon>
        <taxon>Tracheophyta</taxon>
        <taxon>Spermatophyta</taxon>
        <taxon>Magnoliopsida</taxon>
        <taxon>eudicotyledons</taxon>
        <taxon>Gunneridae</taxon>
        <taxon>Pentapetalae</taxon>
        <taxon>rosids</taxon>
        <taxon>fabids</taxon>
        <taxon>Fabales</taxon>
        <taxon>Fabaceae</taxon>
        <taxon>Papilionoideae</taxon>
        <taxon>50 kb inversion clade</taxon>
        <taxon>NPAAA clade</taxon>
        <taxon>Hologalegina</taxon>
        <taxon>IRL clade</taxon>
        <taxon>Fabeae</taxon>
        <taxon>Lathyrus</taxon>
    </lineage>
</organism>
<evidence type="ECO:0000256" key="5">
    <source>
        <dbReference type="ARBA" id="ARBA00022737"/>
    </source>
</evidence>
<dbReference type="Gramene" id="Psat5g063520.1">
    <property type="protein sequence ID" value="Psat5g063520.1.cds1"/>
    <property type="gene ID" value="Psat5g063520"/>
</dbReference>
<feature type="domain" description="U-box" evidence="9">
    <location>
        <begin position="12"/>
        <end position="86"/>
    </location>
</feature>
<dbReference type="InterPro" id="IPR016024">
    <property type="entry name" value="ARM-type_fold"/>
</dbReference>
<evidence type="ECO:0000256" key="2">
    <source>
        <dbReference type="ARBA" id="ARBA00003861"/>
    </source>
</evidence>
<dbReference type="PROSITE" id="PS51698">
    <property type="entry name" value="U_BOX"/>
    <property type="match status" value="1"/>
</dbReference>
<feature type="repeat" description="ARM" evidence="7">
    <location>
        <begin position="281"/>
        <end position="325"/>
    </location>
</feature>
<keyword evidence="6 8" id="KW-0833">Ubl conjugation pathway</keyword>
<evidence type="ECO:0000256" key="8">
    <source>
        <dbReference type="RuleBase" id="RU369093"/>
    </source>
</evidence>
<name>A0A9D4WNS5_PEA</name>
<dbReference type="Pfam" id="PF04564">
    <property type="entry name" value="U-box"/>
    <property type="match status" value="1"/>
</dbReference>
<dbReference type="InterPro" id="IPR000225">
    <property type="entry name" value="Armadillo"/>
</dbReference>
<dbReference type="GO" id="GO:0016567">
    <property type="term" value="P:protein ubiquitination"/>
    <property type="evidence" value="ECO:0007669"/>
    <property type="project" value="UniProtKB-UniRule"/>
</dbReference>
<evidence type="ECO:0000256" key="6">
    <source>
        <dbReference type="ARBA" id="ARBA00022786"/>
    </source>
</evidence>
<dbReference type="InterPro" id="IPR058678">
    <property type="entry name" value="ARM_PUB"/>
</dbReference>
<dbReference type="GO" id="GO:0061630">
    <property type="term" value="F:ubiquitin protein ligase activity"/>
    <property type="evidence" value="ECO:0007669"/>
    <property type="project" value="UniProtKB-UniRule"/>
</dbReference>
<dbReference type="InterPro" id="IPR013083">
    <property type="entry name" value="Znf_RING/FYVE/PHD"/>
</dbReference>
<sequence length="418" mass="46320">MVREKAIDLCITVPTFFKCPISLDVMKSPVSLCTGVTYDRSSIQRWLDDGNNTCPATMQILKTKDFVPNRTLHSLIQIWTDSVHRRVEPPFLSSVSSKDQILQAITDLSASPGLNRLNRLGLITKVVRFGQDSDQNRAFLAKLNGFVSLMVTSLDNVDGSVEFLEQVLTALGLVLEKIEDREGFKNHVLKVKGKNNKCLDSMLLVLRRGSNNSRIATARVLKFIALDGESQILIAENEALITELLNLSKPEKDPKLIENCLSCLVAISQPKRNKVKLVKVGGMKTFSRLLTEANTSVKVVEKALKLVESASTTSEGRKEMCEDAACVAAILNKVLKVSNVATGHAVTILWSVCYLFRDQKAQEAVTQANGLTKILLLIQGYCSPQVRQMCTDLLQIFRVNSKSCLSSYETKTSHIMPF</sequence>
<dbReference type="InterPro" id="IPR045185">
    <property type="entry name" value="PUB22/23/24-like"/>
</dbReference>
<dbReference type="SMART" id="SM00504">
    <property type="entry name" value="Ubox"/>
    <property type="match status" value="1"/>
</dbReference>
<evidence type="ECO:0000256" key="7">
    <source>
        <dbReference type="PROSITE-ProRule" id="PRU00259"/>
    </source>
</evidence>
<evidence type="ECO:0000256" key="4">
    <source>
        <dbReference type="ARBA" id="ARBA00022679"/>
    </source>
</evidence>
<dbReference type="Pfam" id="PF25598">
    <property type="entry name" value="ARM_PUB"/>
    <property type="match status" value="1"/>
</dbReference>
<comment type="pathway">
    <text evidence="3 8">Protein modification; protein ubiquitination.</text>
</comment>
<gene>
    <name evidence="10" type="ORF">KIW84_052012</name>
</gene>
<dbReference type="PANTHER" id="PTHR22849:SF20">
    <property type="entry name" value="U-BOX DOMAIN-CONTAINING PROTEIN 27-RELATED"/>
    <property type="match status" value="1"/>
</dbReference>
<comment type="caution">
    <text evidence="10">The sequence shown here is derived from an EMBL/GenBank/DDBJ whole genome shotgun (WGS) entry which is preliminary data.</text>
</comment>
<proteinExistence type="predicted"/>
<dbReference type="EC" id="2.3.2.27" evidence="8"/>
<dbReference type="Gene3D" id="3.30.40.10">
    <property type="entry name" value="Zinc/RING finger domain, C3HC4 (zinc finger)"/>
    <property type="match status" value="1"/>
</dbReference>
<dbReference type="AlphaFoldDB" id="A0A9D4WNS5"/>
<keyword evidence="11" id="KW-1185">Reference proteome</keyword>
<dbReference type="Gramene" id="Psat05G0201200-T1">
    <property type="protein sequence ID" value="KAI5405072.1"/>
    <property type="gene ID" value="KIW84_052012"/>
</dbReference>
<evidence type="ECO:0000256" key="1">
    <source>
        <dbReference type="ARBA" id="ARBA00000900"/>
    </source>
</evidence>
<dbReference type="InterPro" id="IPR003613">
    <property type="entry name" value="Ubox_domain"/>
</dbReference>
<keyword evidence="5" id="KW-0677">Repeat</keyword>
<dbReference type="OrthoDB" id="10064100at2759"/>
<dbReference type="EMBL" id="JAMSHJ010000005">
    <property type="protein sequence ID" value="KAI5405072.1"/>
    <property type="molecule type" value="Genomic_DNA"/>
</dbReference>
<evidence type="ECO:0000313" key="11">
    <source>
        <dbReference type="Proteomes" id="UP001058974"/>
    </source>
</evidence>
<dbReference type="SUPFAM" id="SSF48371">
    <property type="entry name" value="ARM repeat"/>
    <property type="match status" value="1"/>
</dbReference>
<dbReference type="PROSITE" id="PS50176">
    <property type="entry name" value="ARM_REPEAT"/>
    <property type="match status" value="1"/>
</dbReference>
<dbReference type="SUPFAM" id="SSF57850">
    <property type="entry name" value="RING/U-box"/>
    <property type="match status" value="1"/>
</dbReference>
<dbReference type="FunFam" id="3.30.40.10:FF:000502">
    <property type="entry name" value="RING-type E3 ubiquitin transferase"/>
    <property type="match status" value="1"/>
</dbReference>
<dbReference type="Proteomes" id="UP001058974">
    <property type="component" value="Chromosome 5"/>
</dbReference>